<dbReference type="EMBL" id="JAACJM010000258">
    <property type="protein sequence ID" value="KAF5334563.1"/>
    <property type="molecule type" value="Genomic_DNA"/>
</dbReference>
<keyword evidence="2" id="KW-0560">Oxidoreductase</keyword>
<gene>
    <name evidence="4" type="ORF">D9758_015787</name>
</gene>
<dbReference type="PANTHER" id="PTHR24320:SF152">
    <property type="entry name" value="SHORT-CHAIN DEHYDROGENASE_REDUCTASE FAMILY PROTEIN"/>
    <property type="match status" value="1"/>
</dbReference>
<protein>
    <recommendedName>
        <fullName evidence="6">NAD(P)-binding protein</fullName>
    </recommendedName>
</protein>
<dbReference type="Proteomes" id="UP000559256">
    <property type="component" value="Unassembled WGS sequence"/>
</dbReference>
<dbReference type="Pfam" id="PF00106">
    <property type="entry name" value="adh_short"/>
    <property type="match status" value="1"/>
</dbReference>
<comment type="caution">
    <text evidence="4">The sequence shown here is derived from an EMBL/GenBank/DDBJ whole genome shotgun (WGS) entry which is preliminary data.</text>
</comment>
<name>A0A8H5C3Z2_9AGAR</name>
<dbReference type="OrthoDB" id="542013at2759"/>
<dbReference type="PRINTS" id="PR00081">
    <property type="entry name" value="GDHRDH"/>
</dbReference>
<dbReference type="InterPro" id="IPR002347">
    <property type="entry name" value="SDR_fam"/>
</dbReference>
<reference evidence="4 5" key="1">
    <citation type="journal article" date="2020" name="ISME J.">
        <title>Uncovering the hidden diversity of litter-decomposition mechanisms in mushroom-forming fungi.</title>
        <authorList>
            <person name="Floudas D."/>
            <person name="Bentzer J."/>
            <person name="Ahren D."/>
            <person name="Johansson T."/>
            <person name="Persson P."/>
            <person name="Tunlid A."/>
        </authorList>
    </citation>
    <scope>NUCLEOTIDE SEQUENCE [LARGE SCALE GENOMIC DNA]</scope>
    <source>
        <strain evidence="4 5">CBS 291.85</strain>
    </source>
</reference>
<accession>A0A8H5C3Z2</accession>
<evidence type="ECO:0000313" key="5">
    <source>
        <dbReference type="Proteomes" id="UP000559256"/>
    </source>
</evidence>
<feature type="region of interest" description="Disordered" evidence="3">
    <location>
        <begin position="1"/>
        <end position="25"/>
    </location>
</feature>
<sequence length="373" mass="40982">MSKPSDNNTNAMFSQTGGRNTELPLPVATTDLSGRVVIVVGANTGLGFECAKHFSRMNPGRLIIACRSQVKGMRAIEEIKQETGCTTDSVELRIIDLSSFASVQEFATKFIQEVGQLDILVTNAAMLPTKYERTVDGYEMGLQVNYLSPSLLTLLLLPTMIETAKTSPNRPRIVSVTSHMHSQTTLDDELKNVDSTASTILKYMSSEEYCNKEGIMERRYGDSKLFGVFFVLSLQSKTCLHSSSPSDIIINAVDPGRCVSQLVRSSTLPDDTKKTLEALAISDGYTTEEGSRALVYGAVGEVGNDSEDGLKGAHLRRGRKTKFGDFVVSEEGERLKEKIWGETLETLCGIDENIESIVEKFLHSNSILQARRT</sequence>
<evidence type="ECO:0000256" key="2">
    <source>
        <dbReference type="ARBA" id="ARBA00023002"/>
    </source>
</evidence>
<evidence type="ECO:0000256" key="3">
    <source>
        <dbReference type="SAM" id="MobiDB-lite"/>
    </source>
</evidence>
<evidence type="ECO:0008006" key="6">
    <source>
        <dbReference type="Google" id="ProtNLM"/>
    </source>
</evidence>
<dbReference type="GO" id="GO:0016491">
    <property type="term" value="F:oxidoreductase activity"/>
    <property type="evidence" value="ECO:0007669"/>
    <property type="project" value="UniProtKB-KW"/>
</dbReference>
<organism evidence="4 5">
    <name type="scientific">Tetrapyrgos nigripes</name>
    <dbReference type="NCBI Taxonomy" id="182062"/>
    <lineage>
        <taxon>Eukaryota</taxon>
        <taxon>Fungi</taxon>
        <taxon>Dikarya</taxon>
        <taxon>Basidiomycota</taxon>
        <taxon>Agaricomycotina</taxon>
        <taxon>Agaricomycetes</taxon>
        <taxon>Agaricomycetidae</taxon>
        <taxon>Agaricales</taxon>
        <taxon>Marasmiineae</taxon>
        <taxon>Marasmiaceae</taxon>
        <taxon>Tetrapyrgos</taxon>
    </lineage>
</organism>
<keyword evidence="5" id="KW-1185">Reference proteome</keyword>
<proteinExistence type="inferred from homology"/>
<evidence type="ECO:0000256" key="1">
    <source>
        <dbReference type="ARBA" id="ARBA00006484"/>
    </source>
</evidence>
<evidence type="ECO:0000313" key="4">
    <source>
        <dbReference type="EMBL" id="KAF5334563.1"/>
    </source>
</evidence>
<dbReference type="AlphaFoldDB" id="A0A8H5C3Z2"/>
<dbReference type="InterPro" id="IPR036291">
    <property type="entry name" value="NAD(P)-bd_dom_sf"/>
</dbReference>
<comment type="similarity">
    <text evidence="1">Belongs to the short-chain dehydrogenases/reductases (SDR) family.</text>
</comment>
<dbReference type="PANTHER" id="PTHR24320">
    <property type="entry name" value="RETINOL DEHYDROGENASE"/>
    <property type="match status" value="1"/>
</dbReference>
<dbReference type="Gene3D" id="3.40.50.720">
    <property type="entry name" value="NAD(P)-binding Rossmann-like Domain"/>
    <property type="match status" value="1"/>
</dbReference>
<feature type="compositionally biased region" description="Polar residues" evidence="3">
    <location>
        <begin position="1"/>
        <end position="19"/>
    </location>
</feature>
<dbReference type="SUPFAM" id="SSF51735">
    <property type="entry name" value="NAD(P)-binding Rossmann-fold domains"/>
    <property type="match status" value="1"/>
</dbReference>